<name>A0ABR0K309_9EURO</name>
<protein>
    <recommendedName>
        <fullName evidence="4">RING-type domain-containing protein</fullName>
    </recommendedName>
</protein>
<feature type="compositionally biased region" description="Polar residues" evidence="1">
    <location>
        <begin position="634"/>
        <end position="650"/>
    </location>
</feature>
<dbReference type="EMBL" id="JAVRRG010000116">
    <property type="protein sequence ID" value="KAK5084071.1"/>
    <property type="molecule type" value="Genomic_DNA"/>
</dbReference>
<feature type="compositionally biased region" description="Low complexity" evidence="1">
    <location>
        <begin position="669"/>
        <end position="683"/>
    </location>
</feature>
<evidence type="ECO:0000313" key="3">
    <source>
        <dbReference type="Proteomes" id="UP001345013"/>
    </source>
</evidence>
<feature type="region of interest" description="Disordered" evidence="1">
    <location>
        <begin position="274"/>
        <end position="309"/>
    </location>
</feature>
<evidence type="ECO:0000313" key="2">
    <source>
        <dbReference type="EMBL" id="KAK5084071.1"/>
    </source>
</evidence>
<dbReference type="Proteomes" id="UP001345013">
    <property type="component" value="Unassembled WGS sequence"/>
</dbReference>
<accession>A0ABR0K309</accession>
<evidence type="ECO:0008006" key="4">
    <source>
        <dbReference type="Google" id="ProtNLM"/>
    </source>
</evidence>
<feature type="region of interest" description="Disordered" evidence="1">
    <location>
        <begin position="634"/>
        <end position="697"/>
    </location>
</feature>
<gene>
    <name evidence="2" type="ORF">LTR24_007569</name>
</gene>
<organism evidence="2 3">
    <name type="scientific">Lithohypha guttulata</name>
    <dbReference type="NCBI Taxonomy" id="1690604"/>
    <lineage>
        <taxon>Eukaryota</taxon>
        <taxon>Fungi</taxon>
        <taxon>Dikarya</taxon>
        <taxon>Ascomycota</taxon>
        <taxon>Pezizomycotina</taxon>
        <taxon>Eurotiomycetes</taxon>
        <taxon>Chaetothyriomycetidae</taxon>
        <taxon>Chaetothyriales</taxon>
        <taxon>Trichomeriaceae</taxon>
        <taxon>Lithohypha</taxon>
    </lineage>
</organism>
<reference evidence="2 3" key="1">
    <citation type="submission" date="2023-08" db="EMBL/GenBank/DDBJ databases">
        <title>Black Yeasts Isolated from many extreme environments.</title>
        <authorList>
            <person name="Coleine C."/>
            <person name="Stajich J.E."/>
            <person name="Selbmann L."/>
        </authorList>
    </citation>
    <scope>NUCLEOTIDE SEQUENCE [LARGE SCALE GENOMIC DNA]</scope>
    <source>
        <strain evidence="2 3">CCFEE 5885</strain>
    </source>
</reference>
<keyword evidence="3" id="KW-1185">Reference proteome</keyword>
<comment type="caution">
    <text evidence="2">The sequence shown here is derived from an EMBL/GenBank/DDBJ whole genome shotgun (WGS) entry which is preliminary data.</text>
</comment>
<proteinExistence type="predicted"/>
<sequence>MTDDDSNSVTNMATPSRFEQIIANNEPILSSLVAQLPTESVLKLYHTSSFLRHLFRSTPTTWKHMSWRLHQPVQNQTPTNAAQGALQRQSGNYALDSLMMYVIIPFSTRLTSLVLDNTSVSGATLFQTVMILRKDTLEHVSVRGCKNVSLKYHINPWLIMHAMALQQPPGMRPPELQKLALKSLYTYRCRHHRRRPYLPNSLSRKESDSEPTHELVLTCHKLGIWTDTAWCTTPGSRCYRRRGYVMMRAQQDTREVWVVYDRLWRSRNWLGSPPTQNPNLKPRKRKRDGRVWEEEEAVNGEPVGLGREGKDVPVHLRDSHKQFVDDIHCDNCSERILERCEQCSVMMHCSGCRKTLCASCAFDRPYLRNQYASEEEKQRFWWAPGYAVSPCSMQDTDAPAAGPANQANGLPNIKLKWCCTEPVFSGGGGITFGAGQNHDIDRLRAAPLPPGRGYEDAEFATHSPDDVYELGSPLSRSTVSGPGGRWASLAEMFRYGAQLNLSDEPDSIPRILCDDCHSSEQWKIKCKACSVALCLKHDVKEKQRVRICGYKELNVEKQELIARLKATKLFKSLWLKRKEQQKLEAAKSHKSEAMRIMEEAQLALAANVLWEEGHPKYSELAQVSPHLFPLDPATSSTLPIRTAEPTTSADSDPIDRPVSPGSNSTGPLSRASSPAPSARSISATPEPSRTGESSKQPIVVPSTWKGCQAFFCSGSRSAGDHRRRCSAVMRQCQDCKVFVCDDCVTGLDKPCPCKGCRLTDGEMDPITGGTAAFFCPNCRYERIVSRKCKRKLAYLSKRSILKMQQEKKSRPKMTPREKISHIADILLDQPQLASFGDTEFTLDLFYDSIDHELRELEEISISAVNAVRKVQNMRSQAAPGSPAALALPLIIISGVNSLEGVELEQ</sequence>
<evidence type="ECO:0000256" key="1">
    <source>
        <dbReference type="SAM" id="MobiDB-lite"/>
    </source>
</evidence>
<feature type="compositionally biased region" description="Polar residues" evidence="1">
    <location>
        <begin position="685"/>
        <end position="696"/>
    </location>
</feature>